<evidence type="ECO:0000313" key="10">
    <source>
        <dbReference type="Proteomes" id="UP001491310"/>
    </source>
</evidence>
<keyword evidence="5 8" id="KW-0812">Transmembrane</keyword>
<evidence type="ECO:0000256" key="7">
    <source>
        <dbReference type="ARBA" id="ARBA00023136"/>
    </source>
</evidence>
<evidence type="ECO:0000256" key="5">
    <source>
        <dbReference type="ARBA" id="ARBA00022692"/>
    </source>
</evidence>
<comment type="subcellular location">
    <subcellularLocation>
        <location evidence="1">Cell inner membrane</location>
        <topology evidence="1">Multi-pass membrane protein</topology>
    </subcellularLocation>
</comment>
<gene>
    <name evidence="9" type="ORF">WJX75_003150</name>
</gene>
<dbReference type="EMBL" id="JALJOT010000007">
    <property type="protein sequence ID" value="KAK9908807.1"/>
    <property type="molecule type" value="Genomic_DNA"/>
</dbReference>
<comment type="caution">
    <text evidence="9">The sequence shown here is derived from an EMBL/GenBank/DDBJ whole genome shotgun (WGS) entry which is preliminary data.</text>
</comment>
<feature type="transmembrane region" description="Helical" evidence="8">
    <location>
        <begin position="309"/>
        <end position="327"/>
    </location>
</feature>
<feature type="transmembrane region" description="Helical" evidence="8">
    <location>
        <begin position="21"/>
        <end position="45"/>
    </location>
</feature>
<sequence>MSYKDTQRLFSSLDSSLTHQKGSVTGASILVAGTTIGAGILALPYTTQDAGFVPSSAAILGTYAFSIVTGLLLAEANINLMCELGQGGVSITSIAQATLGRTGARLSSAAYLLLHYSLLVAYTAKSGEICSGLLGGSADSSTIFWSVPFCGTLAAGCYFLKPQDLDRGNGILLAAVVLSFMGLVWLTSAQINPANLAHSEWTAVPGTLPVLSLAFVYQNVVPIICSRLEGDIDKLPSGQQNRLPFALTVVPPFGLAALFPDLFFKALDLAGTYGVLSLFGVLPAAAVWSQRSADNQQFSAFRAVPGGNLTLLATGAIAGGIIVNQLFNAVLSIPQVEIR</sequence>
<accession>A0ABR2YPJ8</accession>
<dbReference type="InterPro" id="IPR018227">
    <property type="entry name" value="Amino_acid_transport_2"/>
</dbReference>
<proteinExistence type="predicted"/>
<evidence type="ECO:0000256" key="3">
    <source>
        <dbReference type="ARBA" id="ARBA00022475"/>
    </source>
</evidence>
<feature type="transmembrane region" description="Helical" evidence="8">
    <location>
        <begin position="270"/>
        <end position="288"/>
    </location>
</feature>
<protein>
    <recommendedName>
        <fullName evidence="11">Tyrosine-specific transport protein</fullName>
    </recommendedName>
</protein>
<dbReference type="PANTHER" id="PTHR32195">
    <property type="entry name" value="OS07G0662800 PROTEIN"/>
    <property type="match status" value="1"/>
</dbReference>
<keyword evidence="2" id="KW-0813">Transport</keyword>
<keyword evidence="3" id="KW-1003">Cell membrane</keyword>
<dbReference type="PANTHER" id="PTHR32195:SF26">
    <property type="entry name" value="TRYPTOPHAN OR TYROSINE TRANSPORTER PROTEIN"/>
    <property type="match status" value="1"/>
</dbReference>
<evidence type="ECO:0008006" key="11">
    <source>
        <dbReference type="Google" id="ProtNLM"/>
    </source>
</evidence>
<keyword evidence="6 8" id="KW-1133">Transmembrane helix</keyword>
<dbReference type="Proteomes" id="UP001491310">
    <property type="component" value="Unassembled WGS sequence"/>
</dbReference>
<keyword evidence="4" id="KW-0997">Cell inner membrane</keyword>
<feature type="transmembrane region" description="Helical" evidence="8">
    <location>
        <begin position="172"/>
        <end position="191"/>
    </location>
</feature>
<evidence type="ECO:0000256" key="6">
    <source>
        <dbReference type="ARBA" id="ARBA00022989"/>
    </source>
</evidence>
<evidence type="ECO:0000256" key="1">
    <source>
        <dbReference type="ARBA" id="ARBA00004429"/>
    </source>
</evidence>
<keyword evidence="10" id="KW-1185">Reference proteome</keyword>
<feature type="transmembrane region" description="Helical" evidence="8">
    <location>
        <begin position="143"/>
        <end position="160"/>
    </location>
</feature>
<evidence type="ECO:0000256" key="4">
    <source>
        <dbReference type="ARBA" id="ARBA00022519"/>
    </source>
</evidence>
<feature type="transmembrane region" description="Helical" evidence="8">
    <location>
        <begin position="203"/>
        <end position="224"/>
    </location>
</feature>
<organism evidence="9 10">
    <name type="scientific">Coccomyxa subellipsoidea</name>
    <dbReference type="NCBI Taxonomy" id="248742"/>
    <lineage>
        <taxon>Eukaryota</taxon>
        <taxon>Viridiplantae</taxon>
        <taxon>Chlorophyta</taxon>
        <taxon>core chlorophytes</taxon>
        <taxon>Trebouxiophyceae</taxon>
        <taxon>Trebouxiophyceae incertae sedis</taxon>
        <taxon>Coccomyxaceae</taxon>
        <taxon>Coccomyxa</taxon>
    </lineage>
</organism>
<evidence type="ECO:0000313" key="9">
    <source>
        <dbReference type="EMBL" id="KAK9908807.1"/>
    </source>
</evidence>
<evidence type="ECO:0000256" key="2">
    <source>
        <dbReference type="ARBA" id="ARBA00022448"/>
    </source>
</evidence>
<name>A0ABR2YPJ8_9CHLO</name>
<evidence type="ECO:0000256" key="8">
    <source>
        <dbReference type="SAM" id="Phobius"/>
    </source>
</evidence>
<feature type="transmembrane region" description="Helical" evidence="8">
    <location>
        <begin position="245"/>
        <end position="264"/>
    </location>
</feature>
<reference evidence="9 10" key="1">
    <citation type="journal article" date="2024" name="Nat. Commun.">
        <title>Phylogenomics reveals the evolutionary origins of lichenization in chlorophyte algae.</title>
        <authorList>
            <person name="Puginier C."/>
            <person name="Libourel C."/>
            <person name="Otte J."/>
            <person name="Skaloud P."/>
            <person name="Haon M."/>
            <person name="Grisel S."/>
            <person name="Petersen M."/>
            <person name="Berrin J.G."/>
            <person name="Delaux P.M."/>
            <person name="Dal Grande F."/>
            <person name="Keller J."/>
        </authorList>
    </citation>
    <scope>NUCLEOTIDE SEQUENCE [LARGE SCALE GENOMIC DNA]</scope>
    <source>
        <strain evidence="9 10">SAG 216-7</strain>
    </source>
</reference>
<dbReference type="Pfam" id="PF03222">
    <property type="entry name" value="Trp_Tyr_perm"/>
    <property type="match status" value="2"/>
</dbReference>
<feature type="transmembrane region" description="Helical" evidence="8">
    <location>
        <begin position="51"/>
        <end position="74"/>
    </location>
</feature>
<keyword evidence="7 8" id="KW-0472">Membrane</keyword>